<dbReference type="AlphaFoldDB" id="A0A6A5EVJ0"/>
<reference evidence="1 2" key="1">
    <citation type="submission" date="2019-06" db="EMBL/GenBank/DDBJ databases">
        <title>A chromosome-scale genome assembly of the European perch, Perca fluviatilis.</title>
        <authorList>
            <person name="Roques C."/>
            <person name="Zahm M."/>
            <person name="Cabau C."/>
            <person name="Klopp C."/>
            <person name="Bouchez O."/>
            <person name="Donnadieu C."/>
            <person name="Kuhl H."/>
            <person name="Gislard M."/>
            <person name="Guendouz S."/>
            <person name="Journot L."/>
            <person name="Haffray P."/>
            <person name="Bestin A."/>
            <person name="Morvezen R."/>
            <person name="Feron R."/>
            <person name="Wen M."/>
            <person name="Jouanno E."/>
            <person name="Herpin A."/>
            <person name="Schartl M."/>
            <person name="Postlethwait J."/>
            <person name="Schaerlinger B."/>
            <person name="Chardard D."/>
            <person name="Lecocq T."/>
            <person name="Poncet C."/>
            <person name="Jaffrelo L."/>
            <person name="Lampietro C."/>
            <person name="Guiguen Y."/>
        </authorList>
    </citation>
    <scope>NUCLEOTIDE SEQUENCE [LARGE SCALE GENOMIC DNA]</scope>
    <source>
        <tissue evidence="1">Blood</tissue>
    </source>
</reference>
<name>A0A6A5EVJ0_PERFL</name>
<dbReference type="Proteomes" id="UP000465112">
    <property type="component" value="Chromosome 2"/>
</dbReference>
<organism evidence="1 2">
    <name type="scientific">Perca fluviatilis</name>
    <name type="common">European perch</name>
    <dbReference type="NCBI Taxonomy" id="8168"/>
    <lineage>
        <taxon>Eukaryota</taxon>
        <taxon>Metazoa</taxon>
        <taxon>Chordata</taxon>
        <taxon>Craniata</taxon>
        <taxon>Vertebrata</taxon>
        <taxon>Euteleostomi</taxon>
        <taxon>Actinopterygii</taxon>
        <taxon>Neopterygii</taxon>
        <taxon>Teleostei</taxon>
        <taxon>Neoteleostei</taxon>
        <taxon>Acanthomorphata</taxon>
        <taxon>Eupercaria</taxon>
        <taxon>Perciformes</taxon>
        <taxon>Percoidei</taxon>
        <taxon>Percidae</taxon>
        <taxon>Percinae</taxon>
        <taxon>Perca</taxon>
    </lineage>
</organism>
<accession>A0A6A5EVJ0</accession>
<gene>
    <name evidence="1" type="ORF">PFLUV_G00018510</name>
</gene>
<evidence type="ECO:0000313" key="1">
    <source>
        <dbReference type="EMBL" id="KAF1393677.1"/>
    </source>
</evidence>
<sequence length="71" mass="8089">MEKTKPSRDHQQLYVVRAVEQAPAENLRNFKTIVEVEKKATLHSSSPHLPPWLTSATHDQVPPSSLFFLHS</sequence>
<evidence type="ECO:0000313" key="2">
    <source>
        <dbReference type="Proteomes" id="UP000465112"/>
    </source>
</evidence>
<keyword evidence="2" id="KW-1185">Reference proteome</keyword>
<dbReference type="EMBL" id="VHII01000002">
    <property type="protein sequence ID" value="KAF1393677.1"/>
    <property type="molecule type" value="Genomic_DNA"/>
</dbReference>
<proteinExistence type="predicted"/>
<protein>
    <submittedName>
        <fullName evidence="1">Uncharacterized protein</fullName>
    </submittedName>
</protein>
<comment type="caution">
    <text evidence="1">The sequence shown here is derived from an EMBL/GenBank/DDBJ whole genome shotgun (WGS) entry which is preliminary data.</text>
</comment>